<evidence type="ECO:0000256" key="1">
    <source>
        <dbReference type="SAM" id="MobiDB-lite"/>
    </source>
</evidence>
<protein>
    <submittedName>
        <fullName evidence="2 4">Uncharacterized protein</fullName>
    </submittedName>
</protein>
<feature type="compositionally biased region" description="Low complexity" evidence="1">
    <location>
        <begin position="90"/>
        <end position="102"/>
    </location>
</feature>
<evidence type="ECO:0000313" key="2">
    <source>
        <dbReference type="EMBL" id="VDM97185.1"/>
    </source>
</evidence>
<dbReference type="OMA" id="GGTIDEW"/>
<reference evidence="2 3" key="2">
    <citation type="submission" date="2018-11" db="EMBL/GenBank/DDBJ databases">
        <authorList>
            <consortium name="Pathogen Informatics"/>
        </authorList>
    </citation>
    <scope>NUCLEOTIDE SEQUENCE [LARGE SCALE GENOMIC DNA]</scope>
</reference>
<gene>
    <name evidence="2" type="ORF">TCLT_LOCUS1637</name>
</gene>
<name>A0A0N5CN86_THECL</name>
<dbReference type="EMBL" id="UYYF01000230">
    <property type="protein sequence ID" value="VDM97185.1"/>
    <property type="molecule type" value="Genomic_DNA"/>
</dbReference>
<feature type="region of interest" description="Disordered" evidence="1">
    <location>
        <begin position="90"/>
        <end position="109"/>
    </location>
</feature>
<evidence type="ECO:0000313" key="3">
    <source>
        <dbReference type="Proteomes" id="UP000276776"/>
    </source>
</evidence>
<dbReference type="OrthoDB" id="5816207at2759"/>
<accession>A0A0N5CN86</accession>
<sequence length="196" mass="21579">MENRSKGAGGWFVSGATGGKNVALKRTLEIIEEQKMLFAEGGQEKWQKSHSALAIPAVLEIDQLQSNKIADASNLNVTKSWNKQRVPLITSSMSSTPSQNSTAEDISASHDRSLALSSSSMQGSVTVLKNIGVLMSMMYLLNNSTGRRMSHRLSATDEINFNVKRHRKMRLNVGARRHTQRRWKTTSMALGGFGKS</sequence>
<dbReference type="Proteomes" id="UP000276776">
    <property type="component" value="Unassembled WGS sequence"/>
</dbReference>
<proteinExistence type="predicted"/>
<dbReference type="AlphaFoldDB" id="A0A0N5CN86"/>
<reference evidence="4" key="1">
    <citation type="submission" date="2017-02" db="UniProtKB">
        <authorList>
            <consortium name="WormBaseParasite"/>
        </authorList>
    </citation>
    <scope>IDENTIFICATION</scope>
</reference>
<keyword evidence="3" id="KW-1185">Reference proteome</keyword>
<dbReference type="WBParaSite" id="TCLT_0000163601-mRNA-1">
    <property type="protein sequence ID" value="TCLT_0000163601-mRNA-1"/>
    <property type="gene ID" value="TCLT_0000163601"/>
</dbReference>
<organism evidence="4">
    <name type="scientific">Thelazia callipaeda</name>
    <name type="common">Oriental eyeworm</name>
    <name type="synonym">Parasitic nematode</name>
    <dbReference type="NCBI Taxonomy" id="103827"/>
    <lineage>
        <taxon>Eukaryota</taxon>
        <taxon>Metazoa</taxon>
        <taxon>Ecdysozoa</taxon>
        <taxon>Nematoda</taxon>
        <taxon>Chromadorea</taxon>
        <taxon>Rhabditida</taxon>
        <taxon>Spirurina</taxon>
        <taxon>Spiruromorpha</taxon>
        <taxon>Thelazioidea</taxon>
        <taxon>Thelaziidae</taxon>
        <taxon>Thelazia</taxon>
    </lineage>
</organism>
<evidence type="ECO:0000313" key="4">
    <source>
        <dbReference type="WBParaSite" id="TCLT_0000163601-mRNA-1"/>
    </source>
</evidence>